<reference evidence="1 2" key="1">
    <citation type="submission" date="2023-06" db="EMBL/GenBank/DDBJ databases">
        <title>Draft genome sequence of Novosphingobium sp. strain IK01.</title>
        <authorList>
            <person name="Hatamoto M."/>
            <person name="Ikarashi T."/>
            <person name="Yamaguchi T."/>
        </authorList>
    </citation>
    <scope>NUCLEOTIDE SEQUENCE [LARGE SCALE GENOMIC DNA]</scope>
    <source>
        <strain evidence="1 2">IK01</strain>
    </source>
</reference>
<name>A0ABQ6PBR9_9SPHN</name>
<organism evidence="1 2">
    <name type="scientific">Novosphingobium pituita</name>
    <dbReference type="NCBI Taxonomy" id="3056842"/>
    <lineage>
        <taxon>Bacteria</taxon>
        <taxon>Pseudomonadati</taxon>
        <taxon>Pseudomonadota</taxon>
        <taxon>Alphaproteobacteria</taxon>
        <taxon>Sphingomonadales</taxon>
        <taxon>Sphingomonadaceae</taxon>
        <taxon>Novosphingobium</taxon>
    </lineage>
</organism>
<dbReference type="EMBL" id="BTFW01000003">
    <property type="protein sequence ID" value="GMM62550.1"/>
    <property type="molecule type" value="Genomic_DNA"/>
</dbReference>
<keyword evidence="2" id="KW-1185">Reference proteome</keyword>
<dbReference type="Proteomes" id="UP001187221">
    <property type="component" value="Unassembled WGS sequence"/>
</dbReference>
<sequence>MGLIDNGDCGAQTIHDLERKLEALVHLSGADMEKQVTGCRDRMMHPVDFSERMQLLRSRGTEKTVPRLRAKSHDAGEAALEIAKADRANES</sequence>
<evidence type="ECO:0000313" key="2">
    <source>
        <dbReference type="Proteomes" id="UP001187221"/>
    </source>
</evidence>
<protein>
    <submittedName>
        <fullName evidence="1">Uncharacterized protein</fullName>
    </submittedName>
</protein>
<accession>A0ABQ6PBR9</accession>
<comment type="caution">
    <text evidence="1">The sequence shown here is derived from an EMBL/GenBank/DDBJ whole genome shotgun (WGS) entry which is preliminary data.</text>
</comment>
<evidence type="ECO:0000313" key="1">
    <source>
        <dbReference type="EMBL" id="GMM62550.1"/>
    </source>
</evidence>
<gene>
    <name evidence="1" type="ORF">NUTIK01_33270</name>
</gene>
<proteinExistence type="predicted"/>